<comment type="caution">
    <text evidence="1">The sequence shown here is derived from an EMBL/GenBank/DDBJ whole genome shotgun (WGS) entry which is preliminary data.</text>
</comment>
<keyword evidence="2" id="KW-1185">Reference proteome</keyword>
<accession>A0ACB7JAZ6</accession>
<dbReference type="EMBL" id="WQMT02000001">
    <property type="protein sequence ID" value="KAG9227772.1"/>
    <property type="molecule type" value="Genomic_DNA"/>
</dbReference>
<gene>
    <name evidence="1" type="ORF">CCMSSC00406_0000582</name>
</gene>
<protein>
    <submittedName>
        <fullName evidence="1">Uncharacterized protein</fullName>
    </submittedName>
</protein>
<name>A0ACB7JAZ6_PLECO</name>
<dbReference type="Proteomes" id="UP000824881">
    <property type="component" value="Unassembled WGS sequence"/>
</dbReference>
<sequence>MDSTYAGLLLGAGLVSFLVLKARKKTNYPPGPPSDPLIGHLRVLPFDNQDVIFHTWAKKYGDVMHLEVLGNHLVVLDSREAAIDLLEKRSAIYSDRPFVRVFEILGMSDIVMMPYGESFRNHRKFVHSSMTKGAVATYQTTQTVHTRLFALSLLENKNQHEMLINRWATSIIISVLYGQHAVEEVGEYMKLMEDHNVVVLNITQPGASLVEFFPFFQYLPAWFPGTGPAHRARQWKDPFRRIYDYPYEQAEKNMALNGLRGDSVLSRTWCKFADRQDHPEAAAEEIELTKLATGALFRAAVETTWSTVTVLFTAMISNPECQKRGQEEISRVIGSERLPEFEDMDVLPYTTAIVHEVMRWHPVVPMALPHRSVQDDLYKGMFIPEGTTVIPNLTGMSLDERVYKNPTLFNPSRFLPKPDGDGEPIFDATFGFGRRICPGRHFAFSSVWILTATILATLNLSEGKDEHGDTIPFSPEFKSAITSRPKEFVCDITARSSASESLLWSARSV</sequence>
<proteinExistence type="predicted"/>
<reference evidence="1 2" key="1">
    <citation type="journal article" date="2021" name="Appl. Environ. Microbiol.">
        <title>Genetic linkage and physical mapping for an oyster mushroom Pleurotus cornucopiae and QTL analysis for the trait cap color.</title>
        <authorList>
            <person name="Zhang Y."/>
            <person name="Gao W."/>
            <person name="Sonnenberg A."/>
            <person name="Chen Q."/>
            <person name="Zhang J."/>
            <person name="Huang C."/>
        </authorList>
    </citation>
    <scope>NUCLEOTIDE SEQUENCE [LARGE SCALE GENOMIC DNA]</scope>
    <source>
        <strain evidence="1">CCMSSC00406</strain>
    </source>
</reference>
<evidence type="ECO:0000313" key="2">
    <source>
        <dbReference type="Proteomes" id="UP000824881"/>
    </source>
</evidence>
<evidence type="ECO:0000313" key="1">
    <source>
        <dbReference type="EMBL" id="KAG9227772.1"/>
    </source>
</evidence>
<organism evidence="1 2">
    <name type="scientific">Pleurotus cornucopiae</name>
    <name type="common">Cornucopia mushroom</name>
    <dbReference type="NCBI Taxonomy" id="5321"/>
    <lineage>
        <taxon>Eukaryota</taxon>
        <taxon>Fungi</taxon>
        <taxon>Dikarya</taxon>
        <taxon>Basidiomycota</taxon>
        <taxon>Agaricomycotina</taxon>
        <taxon>Agaricomycetes</taxon>
        <taxon>Agaricomycetidae</taxon>
        <taxon>Agaricales</taxon>
        <taxon>Pleurotineae</taxon>
        <taxon>Pleurotaceae</taxon>
        <taxon>Pleurotus</taxon>
    </lineage>
</organism>